<sequence length="150" mass="18014">MFHNTQLLRMDERDIYWKVEGADYLRIHSRNRQLLTLTYPLTNMRWCIESNLGVPIPGANLELDADEPILDVPIHDVDLPVQQQPFMHPHHNMYVSEFKLLHTNYRRLHHEYTNLNESACEMNTEMVELREEFYAFRENQQNTTSMWTPL</sequence>
<evidence type="ECO:0000313" key="2">
    <source>
        <dbReference type="Proteomes" id="UP001157418"/>
    </source>
</evidence>
<gene>
    <name evidence="1" type="ORF">LVIROSA_LOCUS6578</name>
</gene>
<name>A0AAU9LW01_9ASTR</name>
<reference evidence="1 2" key="1">
    <citation type="submission" date="2022-01" db="EMBL/GenBank/DDBJ databases">
        <authorList>
            <person name="Xiong W."/>
            <person name="Schranz E."/>
        </authorList>
    </citation>
    <scope>NUCLEOTIDE SEQUENCE [LARGE SCALE GENOMIC DNA]</scope>
</reference>
<dbReference type="EMBL" id="CAKMRJ010000219">
    <property type="protein sequence ID" value="CAH1419016.1"/>
    <property type="molecule type" value="Genomic_DNA"/>
</dbReference>
<organism evidence="1 2">
    <name type="scientific">Lactuca virosa</name>
    <dbReference type="NCBI Taxonomy" id="75947"/>
    <lineage>
        <taxon>Eukaryota</taxon>
        <taxon>Viridiplantae</taxon>
        <taxon>Streptophyta</taxon>
        <taxon>Embryophyta</taxon>
        <taxon>Tracheophyta</taxon>
        <taxon>Spermatophyta</taxon>
        <taxon>Magnoliopsida</taxon>
        <taxon>eudicotyledons</taxon>
        <taxon>Gunneridae</taxon>
        <taxon>Pentapetalae</taxon>
        <taxon>asterids</taxon>
        <taxon>campanulids</taxon>
        <taxon>Asterales</taxon>
        <taxon>Asteraceae</taxon>
        <taxon>Cichorioideae</taxon>
        <taxon>Cichorieae</taxon>
        <taxon>Lactucinae</taxon>
        <taxon>Lactuca</taxon>
    </lineage>
</organism>
<evidence type="ECO:0000313" key="1">
    <source>
        <dbReference type="EMBL" id="CAH1419016.1"/>
    </source>
</evidence>
<comment type="caution">
    <text evidence="1">The sequence shown here is derived from an EMBL/GenBank/DDBJ whole genome shotgun (WGS) entry which is preliminary data.</text>
</comment>
<dbReference type="Proteomes" id="UP001157418">
    <property type="component" value="Unassembled WGS sequence"/>
</dbReference>
<dbReference type="AlphaFoldDB" id="A0AAU9LW01"/>
<protein>
    <submittedName>
        <fullName evidence="1">Uncharacterized protein</fullName>
    </submittedName>
</protein>
<accession>A0AAU9LW01</accession>
<proteinExistence type="predicted"/>
<keyword evidence="2" id="KW-1185">Reference proteome</keyword>